<keyword evidence="8 10" id="KW-0472">Membrane</keyword>
<keyword evidence="4" id="KW-0337">GPI-anchor biosynthesis</keyword>
<dbReference type="STRING" id="6238.A8X1C9"/>
<sequence length="756" mass="85807">MLATLTAAKYLTLSFAVFYTFAVLFGAPFFSDIIATTVLAATLTLVTALPAVLIFDSEERFLEVLLLAFSADYTKTTKESIYILTSIFAIFGAWAAAAVHPLDWDRWWQRYPLPSLAGTIVGDSIGGRFGHYTFDDAPKLLGILLAEFDNREGPIIRHSVPKGNDKVEATFAFTKSLIIPKPSMFRHSFSLTVNSLGCKVLMFPVGIDHKSYERGRFTFDMSFIVDMTSSAETMYEPIVQKCAEYLIELEMEYNFLTNPKYKTHVLEVMEKMFVDLSTRGNNIFSFLKIKESDKTFSGESVIEVTLEDDKIVSLYFKLCPLYRGCEPPEIDYHMVPMFIREVELTDRLVEKMDVLSQKIIPQIDGINTVREIAINLELDPSLVARCVRNLHFYECVSLVPMFLYYNTYVATERVHDFYKNRNEINECLEFVKIQNAIAEDGSEIPMPTPEFSDVFRLYLSMKVAQNETADGVPEDYLSSIQCGKNIGDWTEEENPRAKGIDEHRLVQFGMHHQFLRKLSVYPIFWGPLKNGEGLGRMMRDFKKRKERGNNDKKDEGGGDAGNGRVPSTVWSVWNGRNITSELVGGTFNISGFIVRTEKKHTCEICSDVPDAMFVSAQAASNCKLGLKNMNRIIPSKDILTLCSTDTERGLAKSHFLSNHQLVDFCQSKAFCELVAQRSIAQQDPLIERQQQSAEASWHQKTIIIVYSQKYTFLSVNRKISKFSLKNAQKIEKFVDNGTKIRSEASRLNRAACKRAD</sequence>
<dbReference type="eggNOG" id="KOG3144">
    <property type="taxonomic scope" value="Eukaryota"/>
</dbReference>
<gene>
    <name evidence="13" type="primary">nprl-2</name>
    <name evidence="11 13" type="ORF">CBG05911</name>
    <name evidence="11" type="ORF">CBG_05911</name>
</gene>
<reference evidence="11 12" key="2">
    <citation type="journal article" date="2011" name="PLoS Genet.">
        <title>Caenorhabditis briggsae recombinant inbred line genotypes reveal inter-strain incompatibility and the evolution of recombination.</title>
        <authorList>
            <person name="Ross J.A."/>
            <person name="Koboldt D.C."/>
            <person name="Staisch J.E."/>
            <person name="Chamberlin H.M."/>
            <person name="Gupta B.P."/>
            <person name="Miller R.D."/>
            <person name="Baird S.E."/>
            <person name="Haag E.S."/>
        </authorList>
    </citation>
    <scope>NUCLEOTIDE SEQUENCE [LARGE SCALE GENOMIC DNA]</scope>
    <source>
        <strain evidence="11 12">AF16</strain>
    </source>
</reference>
<dbReference type="GO" id="GO:0010508">
    <property type="term" value="P:positive regulation of autophagy"/>
    <property type="evidence" value="ECO:0000318"/>
    <property type="project" value="GO_Central"/>
</dbReference>
<keyword evidence="6" id="KW-0256">Endoplasmic reticulum</keyword>
<feature type="transmembrane region" description="Helical" evidence="10">
    <location>
        <begin position="81"/>
        <end position="102"/>
    </location>
</feature>
<dbReference type="InterPro" id="IPR009580">
    <property type="entry name" value="GPI_biosynthesis_protein_Pig-F"/>
</dbReference>
<evidence type="ECO:0000256" key="8">
    <source>
        <dbReference type="ARBA" id="ARBA00023136"/>
    </source>
</evidence>
<reference evidence="11 12" key="1">
    <citation type="journal article" date="2003" name="PLoS Biol.">
        <title>The genome sequence of Caenorhabditis briggsae: a platform for comparative genomics.</title>
        <authorList>
            <person name="Stein L.D."/>
            <person name="Bao Z."/>
            <person name="Blasiar D."/>
            <person name="Blumenthal T."/>
            <person name="Brent M.R."/>
            <person name="Chen N."/>
            <person name="Chinwalla A."/>
            <person name="Clarke L."/>
            <person name="Clee C."/>
            <person name="Coghlan A."/>
            <person name="Coulson A."/>
            <person name="D'Eustachio P."/>
            <person name="Fitch D.H."/>
            <person name="Fulton L.A."/>
            <person name="Fulton R.E."/>
            <person name="Griffiths-Jones S."/>
            <person name="Harris T.W."/>
            <person name="Hillier L.W."/>
            <person name="Kamath R."/>
            <person name="Kuwabara P.E."/>
            <person name="Mardis E.R."/>
            <person name="Marra M.A."/>
            <person name="Miner T.L."/>
            <person name="Minx P."/>
            <person name="Mullikin J.C."/>
            <person name="Plumb R.W."/>
            <person name="Rogers J."/>
            <person name="Schein J.E."/>
            <person name="Sohrmann M."/>
            <person name="Spieth J."/>
            <person name="Stajich J.E."/>
            <person name="Wei C."/>
            <person name="Willey D."/>
            <person name="Wilson R.K."/>
            <person name="Durbin R."/>
            <person name="Waterston R.H."/>
        </authorList>
    </citation>
    <scope>NUCLEOTIDE SEQUENCE [LARGE SCALE GENOMIC DNA]</scope>
    <source>
        <strain evidence="11 12">AF16</strain>
    </source>
</reference>
<feature type="compositionally biased region" description="Basic and acidic residues" evidence="9">
    <location>
        <begin position="547"/>
        <end position="556"/>
    </location>
</feature>
<proteinExistence type="inferred from homology"/>
<comment type="subcellular location">
    <subcellularLocation>
        <location evidence="1">Endoplasmic reticulum membrane</location>
        <topology evidence="1">Multi-pass membrane protein</topology>
    </subcellularLocation>
</comment>
<evidence type="ECO:0000313" key="13">
    <source>
        <dbReference type="WormBase" id="CBG05911"/>
    </source>
</evidence>
<dbReference type="GO" id="GO:0005789">
    <property type="term" value="C:endoplasmic reticulum membrane"/>
    <property type="evidence" value="ECO:0007669"/>
    <property type="project" value="UniProtKB-SubCell"/>
</dbReference>
<dbReference type="AlphaFoldDB" id="A8X1C9"/>
<dbReference type="UniPathway" id="UPA00196"/>
<evidence type="ECO:0000313" key="12">
    <source>
        <dbReference type="Proteomes" id="UP000008549"/>
    </source>
</evidence>
<organism evidence="11 12">
    <name type="scientific">Caenorhabditis briggsae</name>
    <dbReference type="NCBI Taxonomy" id="6238"/>
    <lineage>
        <taxon>Eukaryota</taxon>
        <taxon>Metazoa</taxon>
        <taxon>Ecdysozoa</taxon>
        <taxon>Nematoda</taxon>
        <taxon>Chromadorea</taxon>
        <taxon>Rhabditida</taxon>
        <taxon>Rhabditina</taxon>
        <taxon>Rhabditomorpha</taxon>
        <taxon>Rhabditoidea</taxon>
        <taxon>Rhabditidae</taxon>
        <taxon>Peloderinae</taxon>
        <taxon>Caenorhabditis</taxon>
    </lineage>
</organism>
<evidence type="ECO:0000256" key="4">
    <source>
        <dbReference type="ARBA" id="ARBA00022502"/>
    </source>
</evidence>
<evidence type="ECO:0000256" key="3">
    <source>
        <dbReference type="ARBA" id="ARBA00008433"/>
    </source>
</evidence>
<evidence type="ECO:0000313" key="11">
    <source>
        <dbReference type="EMBL" id="CAP26439.2"/>
    </source>
</evidence>
<dbReference type="eggNOG" id="KOG3789">
    <property type="taxonomic scope" value="Eukaryota"/>
</dbReference>
<feature type="transmembrane region" description="Helical" evidence="10">
    <location>
        <begin position="33"/>
        <end position="55"/>
    </location>
</feature>
<accession>A8X1C9</accession>
<feature type="region of interest" description="Disordered" evidence="9">
    <location>
        <begin position="542"/>
        <end position="563"/>
    </location>
</feature>
<keyword evidence="7 10" id="KW-1133">Transmembrane helix</keyword>
<dbReference type="PANTHER" id="PTHR12991">
    <property type="entry name" value="NITROGEN PERMEASE REGULATOR 2/TUMOR SUPPRESSOR CANDIDATE 4"/>
    <property type="match status" value="1"/>
</dbReference>
<dbReference type="GO" id="GO:1990130">
    <property type="term" value="C:GATOR1 complex"/>
    <property type="evidence" value="ECO:0000318"/>
    <property type="project" value="GO_Central"/>
</dbReference>
<dbReference type="Pfam" id="PF06699">
    <property type="entry name" value="PIG-F"/>
    <property type="match status" value="1"/>
</dbReference>
<dbReference type="InterPro" id="IPR009348">
    <property type="entry name" value="NPR2-like"/>
</dbReference>
<evidence type="ECO:0000256" key="6">
    <source>
        <dbReference type="ARBA" id="ARBA00022824"/>
    </source>
</evidence>
<evidence type="ECO:0000256" key="9">
    <source>
        <dbReference type="SAM" id="MobiDB-lite"/>
    </source>
</evidence>
<evidence type="ECO:0000256" key="5">
    <source>
        <dbReference type="ARBA" id="ARBA00022692"/>
    </source>
</evidence>
<dbReference type="PANTHER" id="PTHR12991:SF10">
    <property type="entry name" value="GATOR COMPLEX PROTEIN NPRL2"/>
    <property type="match status" value="1"/>
</dbReference>
<keyword evidence="5 10" id="KW-0812">Transmembrane</keyword>
<evidence type="ECO:0000256" key="1">
    <source>
        <dbReference type="ARBA" id="ARBA00004477"/>
    </source>
</evidence>
<dbReference type="EMBL" id="HE600909">
    <property type="protein sequence ID" value="CAP26439.2"/>
    <property type="molecule type" value="Genomic_DNA"/>
</dbReference>
<evidence type="ECO:0000256" key="10">
    <source>
        <dbReference type="SAM" id="Phobius"/>
    </source>
</evidence>
<dbReference type="Pfam" id="PF06218">
    <property type="entry name" value="NPR2"/>
    <property type="match status" value="1"/>
</dbReference>
<dbReference type="GO" id="GO:1904262">
    <property type="term" value="P:negative regulation of TORC1 signaling"/>
    <property type="evidence" value="ECO:0000318"/>
    <property type="project" value="GO_Central"/>
</dbReference>
<dbReference type="GO" id="GO:0005774">
    <property type="term" value="C:vacuolar membrane"/>
    <property type="evidence" value="ECO:0000318"/>
    <property type="project" value="GO_Central"/>
</dbReference>
<dbReference type="WormBase" id="CBG05911">
    <property type="protein sequence ID" value="CBP47549"/>
    <property type="gene ID" value="WBGene00028269"/>
    <property type="gene designation" value="Cbr-nprl-2"/>
</dbReference>
<keyword evidence="12" id="KW-1185">Reference proteome</keyword>
<name>A8X1C9_CAEBR</name>
<evidence type="ECO:0000256" key="7">
    <source>
        <dbReference type="ARBA" id="ARBA00022989"/>
    </source>
</evidence>
<comment type="similarity">
    <text evidence="3">Belongs to the NPR2 family.</text>
</comment>
<feature type="transmembrane region" description="Helical" evidence="10">
    <location>
        <begin position="7"/>
        <end position="27"/>
    </location>
</feature>
<comment type="pathway">
    <text evidence="2">Glycolipid biosynthesis; glycosylphosphatidylinositol-anchor biosynthesis.</text>
</comment>
<dbReference type="GO" id="GO:0034198">
    <property type="term" value="P:cellular response to amino acid starvation"/>
    <property type="evidence" value="ECO:0000318"/>
    <property type="project" value="GO_Central"/>
</dbReference>
<dbReference type="Proteomes" id="UP000008549">
    <property type="component" value="Unassembled WGS sequence"/>
</dbReference>
<protein>
    <submittedName>
        <fullName evidence="11">Protein CBG05911</fullName>
    </submittedName>
</protein>
<evidence type="ECO:0000256" key="2">
    <source>
        <dbReference type="ARBA" id="ARBA00004687"/>
    </source>
</evidence>
<dbReference type="HOGENOM" id="CLU_368513_0_0_1"/>
<dbReference type="FunCoup" id="A8X1C9">
    <property type="interactions" value="1345"/>
</dbReference>
<dbReference type="GO" id="GO:0006506">
    <property type="term" value="P:GPI anchor biosynthetic process"/>
    <property type="evidence" value="ECO:0007669"/>
    <property type="project" value="UniProtKB-UniPathway"/>
</dbReference>
<dbReference type="InParanoid" id="A8X1C9"/>